<dbReference type="PATRIC" id="fig|983917.3.peg.1410"/>
<evidence type="ECO:0008006" key="4">
    <source>
        <dbReference type="Google" id="ProtNLM"/>
    </source>
</evidence>
<dbReference type="RefSeq" id="WP_014427654.1">
    <property type="nucleotide sequence ID" value="NC_017075.1"/>
</dbReference>
<accession>I0HP48</accession>
<dbReference type="STRING" id="983917.RGE_14440"/>
<evidence type="ECO:0000256" key="1">
    <source>
        <dbReference type="SAM" id="SignalP"/>
    </source>
</evidence>
<evidence type="ECO:0000313" key="3">
    <source>
        <dbReference type="Proteomes" id="UP000007883"/>
    </source>
</evidence>
<dbReference type="AlphaFoldDB" id="I0HP48"/>
<organism evidence="2 3">
    <name type="scientific">Rubrivivax gelatinosus (strain NBRC 100245 / IL144)</name>
    <dbReference type="NCBI Taxonomy" id="983917"/>
    <lineage>
        <taxon>Bacteria</taxon>
        <taxon>Pseudomonadati</taxon>
        <taxon>Pseudomonadota</taxon>
        <taxon>Betaproteobacteria</taxon>
        <taxon>Burkholderiales</taxon>
        <taxon>Sphaerotilaceae</taxon>
        <taxon>Rubrivivax</taxon>
    </lineage>
</organism>
<keyword evidence="1" id="KW-0732">Signal</keyword>
<evidence type="ECO:0000313" key="2">
    <source>
        <dbReference type="EMBL" id="BAL94785.1"/>
    </source>
</evidence>
<reference evidence="2 3" key="1">
    <citation type="journal article" date="2012" name="J. Bacteriol.">
        <title>Complete genome sequence of phototrophic betaproteobacterium Rubrivivax gelatinosus IL144.</title>
        <authorList>
            <person name="Nagashima S."/>
            <person name="Kamimura A."/>
            <person name="Shimizu T."/>
            <person name="Nakamura-isaki S."/>
            <person name="Aono E."/>
            <person name="Sakamoto K."/>
            <person name="Ichikawa N."/>
            <person name="Nakazawa H."/>
            <person name="Sekine M."/>
            <person name="Yamazaki S."/>
            <person name="Fujita N."/>
            <person name="Shimada K."/>
            <person name="Hanada S."/>
            <person name="Nagashima K.V.P."/>
        </authorList>
    </citation>
    <scope>NUCLEOTIDE SEQUENCE [LARGE SCALE GENOMIC DNA]</scope>
    <source>
        <strain evidence="3">NBRC 100245 / IL144</strain>
    </source>
</reference>
<sequence length="295" mass="32515">MRRLLPLLALAAALPAAADDYLPMWVPKSTESRWEAVRGPYPLALEGRRFVDDVLSATVVERRFEQESERTRYRYEWTCNAPGGGCSGDRPSIAGLGRTMTEENPTGRTRWTSVRSLESFDVPAQLLALDAENRTLASVDTVVAVRDGQFMLPLPPLLARLPAALPRPATVRLLLALPRAEGQAGIKLSSEQFDELASRTPQWMPPAERLAVYREELKARLLAEDDAGALPVFEKIAAVGEPLPAVFTYRWGLSLMKAGRSEEGRAKLQAYLKQAGAQAPDAEAARRWLKATAPR</sequence>
<dbReference type="Proteomes" id="UP000007883">
    <property type="component" value="Chromosome"/>
</dbReference>
<dbReference type="KEGG" id="rge:RGE_14440"/>
<proteinExistence type="predicted"/>
<gene>
    <name evidence="2" type="ordered locus">RGE_14440</name>
</gene>
<protein>
    <recommendedName>
        <fullName evidence="4">Tetratricopeptide repeat protein</fullName>
    </recommendedName>
</protein>
<name>I0HP48_RUBGI</name>
<keyword evidence="3" id="KW-1185">Reference proteome</keyword>
<feature type="chain" id="PRO_5003628318" description="Tetratricopeptide repeat protein" evidence="1">
    <location>
        <begin position="19"/>
        <end position="295"/>
    </location>
</feature>
<feature type="signal peptide" evidence="1">
    <location>
        <begin position="1"/>
        <end position="18"/>
    </location>
</feature>
<dbReference type="EMBL" id="AP012320">
    <property type="protein sequence ID" value="BAL94785.1"/>
    <property type="molecule type" value="Genomic_DNA"/>
</dbReference>
<dbReference type="HOGENOM" id="CLU_942961_0_0_4"/>